<protein>
    <submittedName>
        <fullName evidence="1">Uncharacterized protein</fullName>
    </submittedName>
</protein>
<proteinExistence type="predicted"/>
<dbReference type="InterPro" id="IPR036047">
    <property type="entry name" value="F-box-like_dom_sf"/>
</dbReference>
<dbReference type="STRING" id="1314781.A0A165BHH6"/>
<reference evidence="1 2" key="1">
    <citation type="journal article" date="2016" name="Mol. Biol. Evol.">
        <title>Comparative Genomics of Early-Diverging Mushroom-Forming Fungi Provides Insights into the Origins of Lignocellulose Decay Capabilities.</title>
        <authorList>
            <person name="Nagy L.G."/>
            <person name="Riley R."/>
            <person name="Tritt A."/>
            <person name="Adam C."/>
            <person name="Daum C."/>
            <person name="Floudas D."/>
            <person name="Sun H."/>
            <person name="Yadav J.S."/>
            <person name="Pangilinan J."/>
            <person name="Larsson K.H."/>
            <person name="Matsuura K."/>
            <person name="Barry K."/>
            <person name="Labutti K."/>
            <person name="Kuo R."/>
            <person name="Ohm R.A."/>
            <person name="Bhattacharya S.S."/>
            <person name="Shirouzu T."/>
            <person name="Yoshinaga Y."/>
            <person name="Martin F.M."/>
            <person name="Grigoriev I.V."/>
            <person name="Hibbett D.S."/>
        </authorList>
    </citation>
    <scope>NUCLEOTIDE SEQUENCE [LARGE SCALE GENOMIC DNA]</scope>
    <source>
        <strain evidence="1 2">HHB12029</strain>
    </source>
</reference>
<name>A0A165BHH6_EXIGL</name>
<keyword evidence="2" id="KW-1185">Reference proteome</keyword>
<accession>A0A165BHH6</accession>
<dbReference type="SUPFAM" id="SSF81383">
    <property type="entry name" value="F-box domain"/>
    <property type="match status" value="1"/>
</dbReference>
<dbReference type="OrthoDB" id="2322499at2759"/>
<evidence type="ECO:0000313" key="2">
    <source>
        <dbReference type="Proteomes" id="UP000077266"/>
    </source>
</evidence>
<evidence type="ECO:0000313" key="1">
    <source>
        <dbReference type="EMBL" id="KZV80660.1"/>
    </source>
</evidence>
<dbReference type="AlphaFoldDB" id="A0A165BHH6"/>
<sequence length="527" mass="60748">MSYSAPLGVGSRRTTARIISWLPPASLGRWASVDSHFRRRVLGSDGLWERVLQLVSGLPDRPSEIKRPIDYARLVFGTWCFQCKRARAGVAAYELQLRLCDSCRKGLDRVLPMHSGLIPYFWHHGKRLVTAAEYTTLKACLQIDDQASLMKFRAAQEKRTSEVMEHARRLYSWEREQTALRRSEQDRLRTVKLQTAIDLLKAEGYGDFVPCFQYRLKEQPEFKKFLATTNMSDKVWKNNSAALIVALKRVHDEETERAQKAALLAQAERMETAKRTLRRVGAPYFVPRLPDLEDERDMAFFPGLSSLLSRSTSTSREIELELPKLLPQFLRWKHEVLARPFLAEIARVLNNDSAWEFVAESSLTLAISVFSNNMDLVGVPPLGRPHYPFLLEETRGIWTFDDVLATSIYLLLRRCNLSPTFTTYSQMEDDDYRFTCRTCLESDCRNSGGPVVRNWWRMVDHLRSNHSDTCADVWRVGPEIEAAVRAIDPARSSAMWRCSLCFIDKGFDATTYFHDLQELRTHMLVHQ</sequence>
<dbReference type="EMBL" id="KV426460">
    <property type="protein sequence ID" value="KZV80660.1"/>
    <property type="molecule type" value="Genomic_DNA"/>
</dbReference>
<dbReference type="Proteomes" id="UP000077266">
    <property type="component" value="Unassembled WGS sequence"/>
</dbReference>
<organism evidence="1 2">
    <name type="scientific">Exidia glandulosa HHB12029</name>
    <dbReference type="NCBI Taxonomy" id="1314781"/>
    <lineage>
        <taxon>Eukaryota</taxon>
        <taxon>Fungi</taxon>
        <taxon>Dikarya</taxon>
        <taxon>Basidiomycota</taxon>
        <taxon>Agaricomycotina</taxon>
        <taxon>Agaricomycetes</taxon>
        <taxon>Auriculariales</taxon>
        <taxon>Exidiaceae</taxon>
        <taxon>Exidia</taxon>
    </lineage>
</organism>
<dbReference type="InParanoid" id="A0A165BHH6"/>
<gene>
    <name evidence="1" type="ORF">EXIGLDRAFT_407494</name>
</gene>